<keyword evidence="3" id="KW-1185">Reference proteome</keyword>
<accession>A0AAV0DHS2</accession>
<dbReference type="InterPro" id="IPR001810">
    <property type="entry name" value="F-box_dom"/>
</dbReference>
<dbReference type="Pfam" id="PF24750">
    <property type="entry name" value="b-prop_At3g26010-like"/>
    <property type="match status" value="1"/>
</dbReference>
<dbReference type="InterPro" id="IPR036047">
    <property type="entry name" value="F-box-like_dom_sf"/>
</dbReference>
<proteinExistence type="predicted"/>
<evidence type="ECO:0000313" key="3">
    <source>
        <dbReference type="Proteomes" id="UP001152523"/>
    </source>
</evidence>
<dbReference type="InterPro" id="IPR056592">
    <property type="entry name" value="Beta-prop_At3g26010-like"/>
</dbReference>
<dbReference type="SMART" id="SM00256">
    <property type="entry name" value="FBOX"/>
    <property type="match status" value="1"/>
</dbReference>
<evidence type="ECO:0000259" key="1">
    <source>
        <dbReference type="SMART" id="SM00256"/>
    </source>
</evidence>
<dbReference type="AlphaFoldDB" id="A0AAV0DHS2"/>
<protein>
    <recommendedName>
        <fullName evidence="1">F-box domain-containing protein</fullName>
    </recommendedName>
</protein>
<dbReference type="InterPro" id="IPR055290">
    <property type="entry name" value="At3g26010-like"/>
</dbReference>
<organism evidence="2 3">
    <name type="scientific">Cuscuta epithymum</name>
    <dbReference type="NCBI Taxonomy" id="186058"/>
    <lineage>
        <taxon>Eukaryota</taxon>
        <taxon>Viridiplantae</taxon>
        <taxon>Streptophyta</taxon>
        <taxon>Embryophyta</taxon>
        <taxon>Tracheophyta</taxon>
        <taxon>Spermatophyta</taxon>
        <taxon>Magnoliopsida</taxon>
        <taxon>eudicotyledons</taxon>
        <taxon>Gunneridae</taxon>
        <taxon>Pentapetalae</taxon>
        <taxon>asterids</taxon>
        <taxon>lamiids</taxon>
        <taxon>Solanales</taxon>
        <taxon>Convolvulaceae</taxon>
        <taxon>Cuscuteae</taxon>
        <taxon>Cuscuta</taxon>
        <taxon>Cuscuta subgen. Cuscuta</taxon>
    </lineage>
</organism>
<dbReference type="PANTHER" id="PTHR35546">
    <property type="entry name" value="F-BOX PROTEIN INTERACTION DOMAIN PROTEIN-RELATED"/>
    <property type="match status" value="1"/>
</dbReference>
<dbReference type="EMBL" id="CAMAPF010000109">
    <property type="protein sequence ID" value="CAH9101123.1"/>
    <property type="molecule type" value="Genomic_DNA"/>
</dbReference>
<evidence type="ECO:0000313" key="2">
    <source>
        <dbReference type="EMBL" id="CAH9101123.1"/>
    </source>
</evidence>
<name>A0AAV0DHS2_9ASTE</name>
<dbReference type="CDD" id="cd22157">
    <property type="entry name" value="F-box_AtFBW1-like"/>
    <property type="match status" value="1"/>
</dbReference>
<dbReference type="Gene3D" id="1.20.1280.50">
    <property type="match status" value="1"/>
</dbReference>
<gene>
    <name evidence="2" type="ORF">CEPIT_LOCUS15521</name>
</gene>
<reference evidence="2" key="1">
    <citation type="submission" date="2022-07" db="EMBL/GenBank/DDBJ databases">
        <authorList>
            <person name="Macas J."/>
            <person name="Novak P."/>
            <person name="Neumann P."/>
        </authorList>
    </citation>
    <scope>NUCLEOTIDE SEQUENCE</scope>
</reference>
<dbReference type="SUPFAM" id="SSF81383">
    <property type="entry name" value="F-box domain"/>
    <property type="match status" value="1"/>
</dbReference>
<dbReference type="Proteomes" id="UP001152523">
    <property type="component" value="Unassembled WGS sequence"/>
</dbReference>
<dbReference type="Pfam" id="PF12937">
    <property type="entry name" value="F-box-like"/>
    <property type="match status" value="1"/>
</dbReference>
<feature type="domain" description="F-box" evidence="1">
    <location>
        <begin position="22"/>
        <end position="61"/>
    </location>
</feature>
<sequence>MTAGLGKKMSMRRRRSKINGVFHNDVLVEVLQRAPPESVARCKAVCKRWRYLISTPFFFDRFRSHHQSREEECVATRCSTAAHLFLFHPHFERLFSLDFLPFYEAAKNSKFVMGFCEGLLLCDQCHPRDKYHRFYYIVNPITKTWVGRLPEAPALRRHYDIVVGFAYYPDLPRPRFKIVRILPTRKHRPKSYFRFGTFCSETGKWARGKVTSPEPIVWTPFMIMQAAVFHEGYLHWMDGGMRAILYDVENDKIAFILNRPKEAAVHKEGFFCSGLCGGRFYAAELHHATLRIWELKHQGQGRPEWTMQRQVHLDDGSSIRHGREWLPVISTLRLSLLAIHPVDINVVYIRIKNEAISCNLRTKTLKFFCKIPPPTTNNLTYSIMLPPWPTSIPQIFNSTDHPGKVIDGA</sequence>
<dbReference type="PANTHER" id="PTHR35546:SF130">
    <property type="entry name" value="EXPRESSED PROTEIN"/>
    <property type="match status" value="1"/>
</dbReference>
<comment type="caution">
    <text evidence="2">The sequence shown here is derived from an EMBL/GenBank/DDBJ whole genome shotgun (WGS) entry which is preliminary data.</text>
</comment>